<dbReference type="InterPro" id="IPR024474">
    <property type="entry name" value="Znf_dom_IS66"/>
</dbReference>
<keyword evidence="4" id="KW-1185">Reference proteome</keyword>
<dbReference type="EMBL" id="CP042467">
    <property type="protein sequence ID" value="QED29949.1"/>
    <property type="molecule type" value="Genomic_DNA"/>
</dbReference>
<sequence>MSSRMRWLSGESTSALLKRDLNASQKKKETPEERAKRLERSKEKREKTRQSRRDETPTEIVEHAIVETECAQCGGSLEAADDLSPEVSEEYEYVPARVIRREHHRERKVCKCGCFAIGRGHARTSDQKVHVSILRFRGVVPRSSRAGVGWFWPADRLPG</sequence>
<name>A0A5B8Y2M4_9DELT</name>
<gene>
    <name evidence="3" type="ORF">FRD01_22465</name>
</gene>
<dbReference type="KEGG" id="bbae:FRD01_22465"/>
<dbReference type="AlphaFoldDB" id="A0A5B8Y2M4"/>
<protein>
    <recommendedName>
        <fullName evidence="2">Transposase IS66 zinc-finger binding domain-containing protein</fullName>
    </recommendedName>
</protein>
<dbReference type="Proteomes" id="UP000321595">
    <property type="component" value="Chromosome"/>
</dbReference>
<reference evidence="3 4" key="1">
    <citation type="submission" date="2019-08" db="EMBL/GenBank/DDBJ databases">
        <authorList>
            <person name="Liang Q."/>
        </authorList>
    </citation>
    <scope>NUCLEOTIDE SEQUENCE [LARGE SCALE GENOMIC DNA]</scope>
    <source>
        <strain evidence="3 4">V1718</strain>
    </source>
</reference>
<evidence type="ECO:0000256" key="1">
    <source>
        <dbReference type="SAM" id="MobiDB-lite"/>
    </source>
</evidence>
<evidence type="ECO:0000313" key="3">
    <source>
        <dbReference type="EMBL" id="QED29949.1"/>
    </source>
</evidence>
<accession>A0A5B8Y2M4</accession>
<dbReference type="Pfam" id="PF13005">
    <property type="entry name" value="zf-IS66"/>
    <property type="match status" value="1"/>
</dbReference>
<proteinExistence type="predicted"/>
<evidence type="ECO:0000313" key="4">
    <source>
        <dbReference type="Proteomes" id="UP000321595"/>
    </source>
</evidence>
<feature type="region of interest" description="Disordered" evidence="1">
    <location>
        <begin position="1"/>
        <end position="58"/>
    </location>
</feature>
<organism evidence="3 4">
    <name type="scientific">Microvenator marinus</name>
    <dbReference type="NCBI Taxonomy" id="2600177"/>
    <lineage>
        <taxon>Bacteria</taxon>
        <taxon>Deltaproteobacteria</taxon>
        <taxon>Bradymonadales</taxon>
        <taxon>Microvenatoraceae</taxon>
        <taxon>Microvenator</taxon>
    </lineage>
</organism>
<evidence type="ECO:0000259" key="2">
    <source>
        <dbReference type="Pfam" id="PF13005"/>
    </source>
</evidence>
<feature type="compositionally biased region" description="Basic and acidic residues" evidence="1">
    <location>
        <begin position="17"/>
        <end position="58"/>
    </location>
</feature>
<feature type="domain" description="Transposase IS66 zinc-finger binding" evidence="2">
    <location>
        <begin position="67"/>
        <end position="112"/>
    </location>
</feature>